<feature type="transmembrane region" description="Helical" evidence="1">
    <location>
        <begin position="103"/>
        <end position="124"/>
    </location>
</feature>
<keyword evidence="1" id="KW-0812">Transmembrane</keyword>
<dbReference type="Proteomes" id="UP000000528">
    <property type="component" value="Chromosome"/>
</dbReference>
<gene>
    <name evidence="2" type="ordered locus">MYPU_6420</name>
</gene>
<feature type="transmembrane region" description="Helical" evidence="1">
    <location>
        <begin position="12"/>
        <end position="36"/>
    </location>
</feature>
<dbReference type="RefSeq" id="WP_010925443.1">
    <property type="nucleotide sequence ID" value="NC_002771.1"/>
</dbReference>
<evidence type="ECO:0000313" key="3">
    <source>
        <dbReference type="Proteomes" id="UP000000528"/>
    </source>
</evidence>
<keyword evidence="1" id="KW-0472">Membrane</keyword>
<dbReference type="EMBL" id="AL445565">
    <property type="protein sequence ID" value="CAC13815.1"/>
    <property type="molecule type" value="Genomic_DNA"/>
</dbReference>
<sequence length="184" mass="21754">MKKIVEFFKIYWLRKISVIFIIFNSLLTILLFYFFYSNFLDYVDKEIKFWSTDNPNYVSTAFDQNPIYIGLFCVLGIIIVSIIVLSILYFWRFYKLQDSGNLILTLLLVLSILVIVIVSLLLSFQPQIQKKIIENPNGSKRQIKLDSPSYAIGWAIFFIWLFQAMFLLASKRNYGFFIPKKIHN</sequence>
<keyword evidence="3" id="KW-1185">Reference proteome</keyword>
<feature type="transmembrane region" description="Helical" evidence="1">
    <location>
        <begin position="151"/>
        <end position="170"/>
    </location>
</feature>
<proteinExistence type="predicted"/>
<reference evidence="2 3" key="1">
    <citation type="journal article" date="2001" name="Nucleic Acids Res.">
        <title>The complete genome sequence of the murine respiratory pathogen Mycoplasma pulmonis.</title>
        <authorList>
            <person name="Chambaud I."/>
            <person name="Heilig R."/>
            <person name="Ferris S."/>
            <person name="Barbe V."/>
            <person name="Samson D."/>
            <person name="Galisson F."/>
            <person name="Moszer I."/>
            <person name="Dybvig K."/>
            <person name="Wroblewski H."/>
            <person name="Viari A."/>
            <person name="Rocha E.P.C."/>
            <person name="Blanchard A."/>
        </authorList>
    </citation>
    <scope>NUCLEOTIDE SEQUENCE [LARGE SCALE GENOMIC DNA]</scope>
    <source>
        <strain evidence="2 3">UAB CTIP</strain>
    </source>
</reference>
<name>Q98PS7_MYCPU</name>
<accession>Q98PS7</accession>
<protein>
    <submittedName>
        <fullName evidence="2">Uncharacterized protein</fullName>
    </submittedName>
</protein>
<dbReference type="HOGENOM" id="CLU_1466697_0_0_14"/>
<feature type="transmembrane region" description="Helical" evidence="1">
    <location>
        <begin position="67"/>
        <end position="91"/>
    </location>
</feature>
<evidence type="ECO:0000313" key="2">
    <source>
        <dbReference type="EMBL" id="CAC13815.1"/>
    </source>
</evidence>
<evidence type="ECO:0000256" key="1">
    <source>
        <dbReference type="SAM" id="Phobius"/>
    </source>
</evidence>
<dbReference type="BioCyc" id="MPUL272635:G1GT6-650-MONOMER"/>
<dbReference type="KEGG" id="mpu:MYPU_6420"/>
<organism evidence="3">
    <name type="scientific">Mycoplasmopsis pulmonis (strain UAB CTIP)</name>
    <name type="common">Mycoplasma pulmonis</name>
    <dbReference type="NCBI Taxonomy" id="272635"/>
    <lineage>
        <taxon>Bacteria</taxon>
        <taxon>Bacillati</taxon>
        <taxon>Mycoplasmatota</taxon>
        <taxon>Mycoplasmoidales</taxon>
        <taxon>Metamycoplasmataceae</taxon>
        <taxon>Mycoplasmopsis</taxon>
    </lineage>
</organism>
<dbReference type="PIR" id="B90592">
    <property type="entry name" value="B90592"/>
</dbReference>
<dbReference type="STRING" id="272635.gene:17577249"/>
<keyword evidence="1" id="KW-1133">Transmembrane helix</keyword>
<dbReference type="AlphaFoldDB" id="Q98PS7"/>